<dbReference type="HOGENOM" id="CLU_007010_0_0_1"/>
<dbReference type="GO" id="GO:0071013">
    <property type="term" value="C:catalytic step 2 spliceosome"/>
    <property type="evidence" value="ECO:0007669"/>
    <property type="project" value="TreeGrafter"/>
</dbReference>
<dbReference type="AlphaFoldDB" id="E3MF82"/>
<keyword evidence="6" id="KW-0539">Nucleus</keyword>
<accession>E3MF82</accession>
<dbReference type="GO" id="GO:0000244">
    <property type="term" value="P:spliceosomal tri-snRNP complex assembly"/>
    <property type="evidence" value="ECO:0007669"/>
    <property type="project" value="TreeGrafter"/>
</dbReference>
<evidence type="ECO:0000313" key="13">
    <source>
        <dbReference type="EMBL" id="EFP00659.1"/>
    </source>
</evidence>
<evidence type="ECO:0000256" key="7">
    <source>
        <dbReference type="ARBA" id="ARBA00031070"/>
    </source>
</evidence>
<keyword evidence="3" id="KW-0507">mRNA processing</keyword>
<gene>
    <name evidence="13" type="ORF">CRE_21279</name>
</gene>
<dbReference type="InterPro" id="IPR003107">
    <property type="entry name" value="HAT"/>
</dbReference>
<dbReference type="eggNOG" id="KOG0495">
    <property type="taxonomic scope" value="Eukaryota"/>
</dbReference>
<dbReference type="EMBL" id="DS268440">
    <property type="protein sequence ID" value="EFP00659.1"/>
    <property type="molecule type" value="Genomic_DNA"/>
</dbReference>
<reference evidence="13" key="1">
    <citation type="submission" date="2007-07" db="EMBL/GenBank/DDBJ databases">
        <title>PCAP assembly of the Caenorhabditis remanei genome.</title>
        <authorList>
            <consortium name="The Caenorhabditis remanei Sequencing Consortium"/>
            <person name="Wilson R.K."/>
        </authorList>
    </citation>
    <scope>NUCLEOTIDE SEQUENCE [LARGE SCALE GENOMIC DNA]</scope>
    <source>
        <strain evidence="13">PB4641</strain>
    </source>
</reference>
<keyword evidence="4" id="KW-0677">Repeat</keyword>
<evidence type="ECO:0000256" key="2">
    <source>
        <dbReference type="ARBA" id="ARBA00020235"/>
    </source>
</evidence>
<evidence type="ECO:0000256" key="1">
    <source>
        <dbReference type="ARBA" id="ARBA00004123"/>
    </source>
</evidence>
<dbReference type="InterPro" id="IPR010491">
    <property type="entry name" value="PRP1_N"/>
</dbReference>
<evidence type="ECO:0000313" key="14">
    <source>
        <dbReference type="Proteomes" id="UP000008281"/>
    </source>
</evidence>
<dbReference type="OrthoDB" id="440128at2759"/>
<dbReference type="Gene3D" id="1.25.40.10">
    <property type="entry name" value="Tetratricopeptide repeat domain"/>
    <property type="match status" value="3"/>
</dbReference>
<protein>
    <recommendedName>
        <fullName evidence="2">Pre-mRNA-processing factor 6</fullName>
    </recommendedName>
    <alternativeName>
        <fullName evidence="8">PRP6 homolog</fullName>
    </alternativeName>
    <alternativeName>
        <fullName evidence="7">U5 snRNP-associated 102 kDa protein</fullName>
    </alternativeName>
</protein>
<organism evidence="14">
    <name type="scientific">Caenorhabditis remanei</name>
    <name type="common">Caenorhabditis vulgaris</name>
    <dbReference type="NCBI Taxonomy" id="31234"/>
    <lineage>
        <taxon>Eukaryota</taxon>
        <taxon>Metazoa</taxon>
        <taxon>Ecdysozoa</taxon>
        <taxon>Nematoda</taxon>
        <taxon>Chromadorea</taxon>
        <taxon>Rhabditida</taxon>
        <taxon>Rhabditina</taxon>
        <taxon>Rhabditomorpha</taxon>
        <taxon>Rhabditoidea</taxon>
        <taxon>Rhabditidae</taxon>
        <taxon>Peloderinae</taxon>
        <taxon>Caenorhabditis</taxon>
    </lineage>
</organism>
<evidence type="ECO:0000256" key="3">
    <source>
        <dbReference type="ARBA" id="ARBA00022664"/>
    </source>
</evidence>
<evidence type="ECO:0000256" key="5">
    <source>
        <dbReference type="ARBA" id="ARBA00023187"/>
    </source>
</evidence>
<name>E3MF82_CAERE</name>
<dbReference type="GO" id="GO:0046540">
    <property type="term" value="C:U4/U6 x U5 tri-snRNP complex"/>
    <property type="evidence" value="ECO:0007669"/>
    <property type="project" value="TreeGrafter"/>
</dbReference>
<dbReference type="InParanoid" id="E3MF82"/>
<keyword evidence="10" id="KW-0802">TPR repeat</keyword>
<dbReference type="PANTHER" id="PTHR11246:SF1">
    <property type="entry name" value="PRE-MRNA-PROCESSING FACTOR 6"/>
    <property type="match status" value="1"/>
</dbReference>
<dbReference type="Proteomes" id="UP000008281">
    <property type="component" value="Unassembled WGS sequence"/>
</dbReference>
<feature type="compositionally biased region" description="Acidic residues" evidence="11">
    <location>
        <begin position="81"/>
        <end position="93"/>
    </location>
</feature>
<sequence length="983" mass="111201">MATTIPGSLVNKTKKFFMGMPAPTGYVPGVGRGATGFTTRSDIGPARDPTELPEAGPVGPSPQGGGASSSGPPPKRARDNDDGDGEDLNEANYDEFSGYSGSLFAKDPYDQEDEDADRIYNEVDDRLDERHKDRREKKYKELVEKFHKERPKIQQGFSDLKRQLAEVTEDEWQAIPEVGDMRNKAKRNARAEKFTPVPDSIIAMNMNYGQMTNSIDVNSGLTTPFSSGFMSTLGGGAAAKNGIMTPGWKTGVQTGTSTDLDLVKIGQARNKIMDMQLTQVSDSVTGQTVVDPKGYLTDLQSIIPQMGGDLQDIKKARMLLKSVRETNPRHPPAWVASAVLEEQAGKLQTARNLIMEGCDKVKNSEELWIHAIRLHPADVGKTIVANAVRSCPQSVRLWCKASDLEQDVKDKKKVLRKALEQIPSSVKLWKAAVELEDPEEARILLTRAVECCSSSTEMWLALARLETYENARKVLNKARVHIPTDRHIWFAAARLEETRGQKDMVEKIVSKALNSLKANQVEINRDQWLKDAIDAEMAKCPITCQKEASKARQSYPYNCSFFLQSIIQNVISLGVEDEDKRTTWLLDAENFEKENAFICVRAVYAAAIKEFSRKKSVWDAAINFEREHGSLDDHEAILLKACETVPEVENYWLMLAKLRFVNKRIKEARDTLRLAFETQGHQSEKTLLAAAKIEIETDEFERARELFNKAREHAPSARVWMKNAHFEWCLGNLQEAKRLCEECIEKYDDFYKIYLVLGQVLEEMRDVDGARMAYTRGIRKCHGVIPLWILLVRLEESAGQIVKARVDLEKARLRNPKNEDLWLESVRFEQRVGCPEMAKERMSRALQECEGSGKLWAEAIWMEGPHGRRAKSIDALKKCEHNPHVLIAAARLFWSERKIKKARDWFQKAVNLDTDNGDGFANFLAFEQIHGKEEDRKAVIKKCVQSEPRYGDLWQSIAKNPTNWRKTTEEILALTTNKIKIPT</sequence>
<feature type="repeat" description="TPR" evidence="10">
    <location>
        <begin position="883"/>
        <end position="916"/>
    </location>
</feature>
<dbReference type="InterPro" id="IPR045075">
    <property type="entry name" value="Syf1-like"/>
</dbReference>
<dbReference type="SMART" id="SM00028">
    <property type="entry name" value="TPR"/>
    <property type="match status" value="5"/>
</dbReference>
<evidence type="ECO:0000259" key="12">
    <source>
        <dbReference type="Pfam" id="PF06424"/>
    </source>
</evidence>
<comment type="subcellular location">
    <subcellularLocation>
        <location evidence="1">Nucleus</location>
    </subcellularLocation>
</comment>
<dbReference type="Pfam" id="PF06424">
    <property type="entry name" value="PRP1_N"/>
    <property type="match status" value="1"/>
</dbReference>
<evidence type="ECO:0000256" key="11">
    <source>
        <dbReference type="SAM" id="MobiDB-lite"/>
    </source>
</evidence>
<feature type="domain" description="PRP1 splicing factor N-terminal" evidence="12">
    <location>
        <begin position="22"/>
        <end position="184"/>
    </location>
</feature>
<evidence type="ECO:0000256" key="8">
    <source>
        <dbReference type="ARBA" id="ARBA00032140"/>
    </source>
</evidence>
<dbReference type="FunFam" id="1.25.40.10:FF:000429">
    <property type="entry name" value="Pre-mRNA-processing factor 6, putative"/>
    <property type="match status" value="1"/>
</dbReference>
<comment type="function">
    <text evidence="9">Involved in pre-mRNA splicing as component of the U4/U6-U5 tri-snRNP complex, one of the building blocks of the spliceosome. Enhances dihydrotestosterone-induced transactivation activity of AR, as well as dexamethasone-induced transactivation activity of NR3C1, but does not affect estrogen-induced transactivation.</text>
</comment>
<evidence type="ECO:0000256" key="6">
    <source>
        <dbReference type="ARBA" id="ARBA00023242"/>
    </source>
</evidence>
<feature type="region of interest" description="Disordered" evidence="11">
    <location>
        <begin position="24"/>
        <end position="122"/>
    </location>
</feature>
<dbReference type="InterPro" id="IPR011990">
    <property type="entry name" value="TPR-like_helical_dom_sf"/>
</dbReference>
<keyword evidence="5" id="KW-0508">mRNA splicing</keyword>
<dbReference type="STRING" id="31234.E3MF82"/>
<dbReference type="SMART" id="SM00386">
    <property type="entry name" value="HAT"/>
    <property type="match status" value="12"/>
</dbReference>
<dbReference type="SUPFAM" id="SSF48452">
    <property type="entry name" value="TPR-like"/>
    <property type="match status" value="3"/>
</dbReference>
<dbReference type="FunCoup" id="E3MF82">
    <property type="interactions" value="2969"/>
</dbReference>
<evidence type="ECO:0000256" key="9">
    <source>
        <dbReference type="ARBA" id="ARBA00046247"/>
    </source>
</evidence>
<dbReference type="PROSITE" id="PS50005">
    <property type="entry name" value="TPR"/>
    <property type="match status" value="1"/>
</dbReference>
<dbReference type="InterPro" id="IPR019734">
    <property type="entry name" value="TPR_rpt"/>
</dbReference>
<evidence type="ECO:0000256" key="4">
    <source>
        <dbReference type="ARBA" id="ARBA00022737"/>
    </source>
</evidence>
<proteinExistence type="predicted"/>
<keyword evidence="14" id="KW-1185">Reference proteome</keyword>
<dbReference type="PANTHER" id="PTHR11246">
    <property type="entry name" value="PRE-MRNA SPLICING FACTOR"/>
    <property type="match status" value="1"/>
</dbReference>
<evidence type="ECO:0000256" key="10">
    <source>
        <dbReference type="PROSITE-ProRule" id="PRU00339"/>
    </source>
</evidence>
<dbReference type="FunFam" id="1.25.40.10:FF:000256">
    <property type="entry name" value="Probable pre-mRNA splicing factor prp1"/>
    <property type="match status" value="1"/>
</dbReference>
<dbReference type="OMA" id="DGWAWYY"/>